<proteinExistence type="inferred from homology"/>
<evidence type="ECO:0000259" key="4">
    <source>
        <dbReference type="Pfam" id="PF16321"/>
    </source>
</evidence>
<dbReference type="AlphaFoldDB" id="A0AA46DZT7"/>
<comment type="subunit">
    <text evidence="2">Interacts with 100S ribosomes.</text>
</comment>
<dbReference type="HAMAP" id="MF_00839">
    <property type="entry name" value="HPF"/>
    <property type="match status" value="1"/>
</dbReference>
<dbReference type="PANTHER" id="PTHR33231">
    <property type="entry name" value="30S RIBOSOMAL PROTEIN"/>
    <property type="match status" value="1"/>
</dbReference>
<protein>
    <recommendedName>
        <fullName evidence="2">Ribosome hibernation promoting factor</fullName>
        <shortName evidence="2">HPF</shortName>
    </recommendedName>
</protein>
<feature type="coiled-coil region" evidence="3">
    <location>
        <begin position="96"/>
        <end position="123"/>
    </location>
</feature>
<dbReference type="GO" id="GO:0022627">
    <property type="term" value="C:cytosolic small ribosomal subunit"/>
    <property type="evidence" value="ECO:0007669"/>
    <property type="project" value="TreeGrafter"/>
</dbReference>
<organism evidence="5 6">
    <name type="scientific">Hypnocyclicus thermotrophus</name>
    <dbReference type="NCBI Taxonomy" id="1627895"/>
    <lineage>
        <taxon>Bacteria</taxon>
        <taxon>Fusobacteriati</taxon>
        <taxon>Fusobacteriota</taxon>
        <taxon>Fusobacteriia</taxon>
        <taxon>Fusobacteriales</taxon>
        <taxon>Fusobacteriaceae</taxon>
        <taxon>Hypnocyclicus</taxon>
    </lineage>
</organism>
<evidence type="ECO:0000313" key="5">
    <source>
        <dbReference type="EMBL" id="TDT71919.1"/>
    </source>
</evidence>
<accession>A0AA46DZT7</accession>
<dbReference type="InterPro" id="IPR003489">
    <property type="entry name" value="RHF/RaiA"/>
</dbReference>
<dbReference type="EMBL" id="SOBG01000002">
    <property type="protein sequence ID" value="TDT71919.1"/>
    <property type="molecule type" value="Genomic_DNA"/>
</dbReference>
<dbReference type="Pfam" id="PF02482">
    <property type="entry name" value="Ribosomal_S30AE"/>
    <property type="match status" value="1"/>
</dbReference>
<feature type="domain" description="Sigma 54 modulation/S30EA ribosomal protein C-terminal" evidence="4">
    <location>
        <begin position="151"/>
        <end position="203"/>
    </location>
</feature>
<gene>
    <name evidence="2" type="primary">hpf</name>
    <name evidence="5" type="ORF">EV215_0611</name>
</gene>
<evidence type="ECO:0000256" key="2">
    <source>
        <dbReference type="HAMAP-Rule" id="MF_00839"/>
    </source>
</evidence>
<sequence length="210" mass="24373">MIYLHNNKLKNTTQRKEVGLMRIIISGKHLEITEAIRDYAEKKVGKLKKYFDNIIEVDITLSVENTKSEGEKHIADVLIFANGTKLKAEAADKNLYASIDEVIDILENQITKYKEKLRDNKHKHSEKFTLKKANRIFTEEEEKININGELKKIISTKVSTTKPMSVEEAILQMEALETSFYLFLNHETDELNIVYKRDDGDYGHVEPDWN</sequence>
<dbReference type="GO" id="GO:0045900">
    <property type="term" value="P:negative regulation of translational elongation"/>
    <property type="evidence" value="ECO:0007669"/>
    <property type="project" value="TreeGrafter"/>
</dbReference>
<dbReference type="Gene3D" id="3.30.160.100">
    <property type="entry name" value="Ribosome hibernation promotion factor-like"/>
    <property type="match status" value="1"/>
</dbReference>
<keyword evidence="3" id="KW-0175">Coiled coil</keyword>
<comment type="function">
    <text evidence="2">Required for dimerization of active 70S ribosomes into 100S ribosomes in stationary phase; 100S ribosomes are translationally inactive and sometimes present during exponential growth.</text>
</comment>
<name>A0AA46DZT7_9FUSO</name>
<keyword evidence="1 2" id="KW-0810">Translation regulation</keyword>
<evidence type="ECO:0000256" key="3">
    <source>
        <dbReference type="SAM" id="Coils"/>
    </source>
</evidence>
<dbReference type="Pfam" id="PF16321">
    <property type="entry name" value="Ribosom_S30AE_C"/>
    <property type="match status" value="1"/>
</dbReference>
<dbReference type="InterPro" id="IPR032528">
    <property type="entry name" value="Ribosom_S30AE_C"/>
</dbReference>
<dbReference type="NCBIfam" id="TIGR00741">
    <property type="entry name" value="yfiA"/>
    <property type="match status" value="1"/>
</dbReference>
<dbReference type="InterPro" id="IPR038416">
    <property type="entry name" value="Ribosom_S30AE_C_sf"/>
</dbReference>
<comment type="caution">
    <text evidence="5">The sequence shown here is derived from an EMBL/GenBank/DDBJ whole genome shotgun (WGS) entry which is preliminary data.</text>
</comment>
<comment type="subcellular location">
    <subcellularLocation>
        <location evidence="2">Cytoplasm</location>
    </subcellularLocation>
</comment>
<dbReference type="PANTHER" id="PTHR33231:SF1">
    <property type="entry name" value="30S RIBOSOMAL PROTEIN"/>
    <property type="match status" value="1"/>
</dbReference>
<dbReference type="Proteomes" id="UP000294678">
    <property type="component" value="Unassembled WGS sequence"/>
</dbReference>
<evidence type="ECO:0000313" key="6">
    <source>
        <dbReference type="Proteomes" id="UP000294678"/>
    </source>
</evidence>
<reference evidence="5 6" key="1">
    <citation type="submission" date="2019-03" db="EMBL/GenBank/DDBJ databases">
        <title>Genomic Encyclopedia of Type Strains, Phase IV (KMG-IV): sequencing the most valuable type-strain genomes for metagenomic binning, comparative biology and taxonomic classification.</title>
        <authorList>
            <person name="Goeker M."/>
        </authorList>
    </citation>
    <scope>NUCLEOTIDE SEQUENCE [LARGE SCALE GENOMIC DNA]</scope>
    <source>
        <strain evidence="5 6">DSM 100055</strain>
    </source>
</reference>
<dbReference type="GO" id="GO:0043024">
    <property type="term" value="F:ribosomal small subunit binding"/>
    <property type="evidence" value="ECO:0007669"/>
    <property type="project" value="TreeGrafter"/>
</dbReference>
<dbReference type="SUPFAM" id="SSF69754">
    <property type="entry name" value="Ribosome binding protein Y (YfiA homologue)"/>
    <property type="match status" value="1"/>
</dbReference>
<comment type="similarity">
    <text evidence="2">Belongs to the HPF/YfiA ribosome-associated protein family. Long HPF subfamily.</text>
</comment>
<dbReference type="Gene3D" id="3.30.505.50">
    <property type="entry name" value="Sigma 54 modulation/S30EA ribosomal protein, C-terminal domain"/>
    <property type="match status" value="1"/>
</dbReference>
<dbReference type="InterPro" id="IPR036567">
    <property type="entry name" value="RHF-like"/>
</dbReference>
<dbReference type="InterPro" id="IPR034694">
    <property type="entry name" value="HPF_long/plastid"/>
</dbReference>
<keyword evidence="6" id="KW-1185">Reference proteome</keyword>
<dbReference type="CDD" id="cd00552">
    <property type="entry name" value="RaiA"/>
    <property type="match status" value="1"/>
</dbReference>
<evidence type="ECO:0000256" key="1">
    <source>
        <dbReference type="ARBA" id="ARBA00022845"/>
    </source>
</evidence>
<dbReference type="InterPro" id="IPR050574">
    <property type="entry name" value="HPF/YfiA_ribosome-assoc"/>
</dbReference>
<keyword evidence="2" id="KW-0963">Cytoplasm</keyword>